<dbReference type="Proteomes" id="UP001610335">
    <property type="component" value="Unassembled WGS sequence"/>
</dbReference>
<dbReference type="Gene3D" id="3.90.1200.10">
    <property type="match status" value="1"/>
</dbReference>
<dbReference type="InterPro" id="IPR002575">
    <property type="entry name" value="Aminoglycoside_PTrfase"/>
</dbReference>
<name>A0ABR4IYU4_9EURO</name>
<dbReference type="EMBL" id="JBFXLS010000006">
    <property type="protein sequence ID" value="KAL2832469.1"/>
    <property type="molecule type" value="Genomic_DNA"/>
</dbReference>
<dbReference type="InterPro" id="IPR051678">
    <property type="entry name" value="AGP_Transferase"/>
</dbReference>
<organism evidence="2 3">
    <name type="scientific">Aspergillus cavernicola</name>
    <dbReference type="NCBI Taxonomy" id="176166"/>
    <lineage>
        <taxon>Eukaryota</taxon>
        <taxon>Fungi</taxon>
        <taxon>Dikarya</taxon>
        <taxon>Ascomycota</taxon>
        <taxon>Pezizomycotina</taxon>
        <taxon>Eurotiomycetes</taxon>
        <taxon>Eurotiomycetidae</taxon>
        <taxon>Eurotiales</taxon>
        <taxon>Aspergillaceae</taxon>
        <taxon>Aspergillus</taxon>
        <taxon>Aspergillus subgen. Nidulantes</taxon>
    </lineage>
</organism>
<evidence type="ECO:0000313" key="3">
    <source>
        <dbReference type="Proteomes" id="UP001610335"/>
    </source>
</evidence>
<sequence length="291" mass="33923">MTEPLRHHRSPLIGFHGGWWTWNLKHVTQHQLTDRTSPRSWTTERQKHCTYKSHIKLFYEAGDRGVWSLGSDLILKDRGPSLPTLEAPNIQFIQEETSILVPTVVESWEEEEEGHTLILMKRIPSEPLSKAWPKLSTDEKQNIVRQTAEYLLQLRKLQSEKMQAPSGRPIYSNFLFLDNKVSGRTHGPLLSDNELWTEMEPARIQLRNHMPPAPLCTFTHSDLTHVNIMVENGSLTSIIDWELAGYYLVWWEYVCTSFSDSEEDREWKTLLRRYMPDYSAAGNSVRFMESL</sequence>
<dbReference type="Pfam" id="PF01636">
    <property type="entry name" value="APH"/>
    <property type="match status" value="1"/>
</dbReference>
<dbReference type="CDD" id="cd05120">
    <property type="entry name" value="APH_ChoK_like"/>
    <property type="match status" value="1"/>
</dbReference>
<accession>A0ABR4IYU4</accession>
<dbReference type="PANTHER" id="PTHR21310">
    <property type="entry name" value="AMINOGLYCOSIDE PHOSPHOTRANSFERASE-RELATED-RELATED"/>
    <property type="match status" value="1"/>
</dbReference>
<dbReference type="PANTHER" id="PTHR21310:SF48">
    <property type="entry name" value="AMINOGLYCOSIDE PHOSPHOTRANSFERASE DOMAIN-CONTAINING PROTEIN"/>
    <property type="match status" value="1"/>
</dbReference>
<reference evidence="2 3" key="1">
    <citation type="submission" date="2024-07" db="EMBL/GenBank/DDBJ databases">
        <title>Section-level genome sequencing and comparative genomics of Aspergillus sections Usti and Cavernicolus.</title>
        <authorList>
            <consortium name="Lawrence Berkeley National Laboratory"/>
            <person name="Nybo J.L."/>
            <person name="Vesth T.C."/>
            <person name="Theobald S."/>
            <person name="Frisvad J.C."/>
            <person name="Larsen T.O."/>
            <person name="Kjaerboelling I."/>
            <person name="Rothschild-Mancinelli K."/>
            <person name="Lyhne E.K."/>
            <person name="Kogle M.E."/>
            <person name="Barry K."/>
            <person name="Clum A."/>
            <person name="Na H."/>
            <person name="Ledsgaard L."/>
            <person name="Lin J."/>
            <person name="Lipzen A."/>
            <person name="Kuo A."/>
            <person name="Riley R."/>
            <person name="Mondo S."/>
            <person name="LaButti K."/>
            <person name="Haridas S."/>
            <person name="Pangalinan J."/>
            <person name="Salamov A.A."/>
            <person name="Simmons B.A."/>
            <person name="Magnuson J.K."/>
            <person name="Chen J."/>
            <person name="Drula E."/>
            <person name="Henrissat B."/>
            <person name="Wiebenga A."/>
            <person name="Lubbers R.J."/>
            <person name="Gomes A.C."/>
            <person name="Makela M.R."/>
            <person name="Stajich J."/>
            <person name="Grigoriev I.V."/>
            <person name="Mortensen U.H."/>
            <person name="De vries R.P."/>
            <person name="Baker S.E."/>
            <person name="Andersen M.R."/>
        </authorList>
    </citation>
    <scope>NUCLEOTIDE SEQUENCE [LARGE SCALE GENOMIC DNA]</scope>
    <source>
        <strain evidence="2 3">CBS 600.67</strain>
    </source>
</reference>
<comment type="caution">
    <text evidence="2">The sequence shown here is derived from an EMBL/GenBank/DDBJ whole genome shotgun (WGS) entry which is preliminary data.</text>
</comment>
<proteinExistence type="predicted"/>
<evidence type="ECO:0000259" key="1">
    <source>
        <dbReference type="Pfam" id="PF01636"/>
    </source>
</evidence>
<protein>
    <submittedName>
        <fullName evidence="2">Kinase-like domain-containing protein</fullName>
    </submittedName>
</protein>
<gene>
    <name evidence="2" type="ORF">BDW59DRAFT_169349</name>
</gene>
<keyword evidence="3" id="KW-1185">Reference proteome</keyword>
<dbReference type="SUPFAM" id="SSF56112">
    <property type="entry name" value="Protein kinase-like (PK-like)"/>
    <property type="match status" value="1"/>
</dbReference>
<evidence type="ECO:0000313" key="2">
    <source>
        <dbReference type="EMBL" id="KAL2832469.1"/>
    </source>
</evidence>
<feature type="domain" description="Aminoglycoside phosphotransferase" evidence="1">
    <location>
        <begin position="100"/>
        <end position="273"/>
    </location>
</feature>
<dbReference type="InterPro" id="IPR011009">
    <property type="entry name" value="Kinase-like_dom_sf"/>
</dbReference>